<feature type="region of interest" description="Disordered" evidence="5">
    <location>
        <begin position="1"/>
        <end position="25"/>
    </location>
</feature>
<keyword evidence="4 6" id="KW-0472">Membrane</keyword>
<feature type="transmembrane region" description="Helical" evidence="6">
    <location>
        <begin position="339"/>
        <end position="360"/>
    </location>
</feature>
<dbReference type="PANTHER" id="PTHR23501:SF33">
    <property type="entry name" value="MAJOR FACILITATOR SUPERFAMILY (MFS) PROFILE DOMAIN-CONTAINING PROTEIN"/>
    <property type="match status" value="1"/>
</dbReference>
<dbReference type="OrthoDB" id="6770063at2759"/>
<sequence length="562" mass="59931">MAAGDTDEYSPLTPETASVTTSYGTLDKTADRLENGLTSPSNSDTLVNVETDQIRRDENLERPGNINVWGVISILLLGELVAHADNTITFASAGRISSEFNSLPDANWLSTAYSLGVCAAMPMYGKLSDIYGRKVILLIAYFLFGAGCTLCGLSVQMWNIILGRAISGIGGAGMATMAAVIITDIVPRRELATWRSYVNIASTVGRAAGGPVGGALTDLLGWRWQFTGQAILIAIAALLALFKLNIPSKPLDEEQPSSKPKFSRIDFAGTFFLSASVISGITVLDFGGKKLSWTSPWTISLGVAGIVLFITFLLTEAYWANEPIFSLRILRQPNVTSSYLVMTLQVLSQVGMMYTIPLYFQITSRASASSAGAHLVPAVVGNAVAGILSGAFIKRTGRYKGLTVAAGLIASATYILEYLRWNGNTNAWESLYIIPGGIGTGIAQASSFVAMASCLEQKDIAMATSGVFLLSTAGVSASITANNAALEREFRGQLQQKLTGAGTEEIIEKILSDATYINSLTGELRDIVVSSYVKGLKHTYIFSLVCSLVASASGWTIRNHKL</sequence>
<feature type="transmembrane region" description="Helical" evidence="6">
    <location>
        <begin position="296"/>
        <end position="319"/>
    </location>
</feature>
<name>A0A0U1LIG3_TALIS</name>
<dbReference type="InterPro" id="IPR011701">
    <property type="entry name" value="MFS"/>
</dbReference>
<evidence type="ECO:0000259" key="7">
    <source>
        <dbReference type="PROSITE" id="PS50850"/>
    </source>
</evidence>
<proteinExistence type="predicted"/>
<dbReference type="Gene3D" id="1.20.1250.20">
    <property type="entry name" value="MFS general substrate transporter like domains"/>
    <property type="match status" value="1"/>
</dbReference>
<feature type="transmembrane region" description="Helical" evidence="6">
    <location>
        <begin position="431"/>
        <end position="453"/>
    </location>
</feature>
<feature type="compositionally biased region" description="Polar residues" evidence="5">
    <location>
        <begin position="13"/>
        <end position="24"/>
    </location>
</feature>
<gene>
    <name evidence="8" type="ORF">PISL3812_00131</name>
</gene>
<feature type="transmembrane region" description="Helical" evidence="6">
    <location>
        <begin position="399"/>
        <end position="419"/>
    </location>
</feature>
<keyword evidence="3 6" id="KW-1133">Transmembrane helix</keyword>
<reference evidence="8 9" key="1">
    <citation type="submission" date="2015-04" db="EMBL/GenBank/DDBJ databases">
        <authorList>
            <person name="Syromyatnikov M.Y."/>
            <person name="Popov V.N."/>
        </authorList>
    </citation>
    <scope>NUCLEOTIDE SEQUENCE [LARGE SCALE GENOMIC DNA]</scope>
    <source>
        <strain evidence="8">WF-38-12</strain>
    </source>
</reference>
<feature type="transmembrane region" description="Helical" evidence="6">
    <location>
        <begin position="372"/>
        <end position="392"/>
    </location>
</feature>
<feature type="transmembrane region" description="Helical" evidence="6">
    <location>
        <begin position="161"/>
        <end position="185"/>
    </location>
</feature>
<evidence type="ECO:0000256" key="4">
    <source>
        <dbReference type="ARBA" id="ARBA00023136"/>
    </source>
</evidence>
<dbReference type="InterPro" id="IPR036259">
    <property type="entry name" value="MFS_trans_sf"/>
</dbReference>
<accession>A0A0U1LIG3</accession>
<dbReference type="SUPFAM" id="SSF103473">
    <property type="entry name" value="MFS general substrate transporter"/>
    <property type="match status" value="2"/>
</dbReference>
<keyword evidence="9" id="KW-1185">Reference proteome</keyword>
<dbReference type="EMBL" id="CVMT01000001">
    <property type="protein sequence ID" value="CRG82785.1"/>
    <property type="molecule type" value="Genomic_DNA"/>
</dbReference>
<dbReference type="Proteomes" id="UP000054383">
    <property type="component" value="Unassembled WGS sequence"/>
</dbReference>
<evidence type="ECO:0000313" key="8">
    <source>
        <dbReference type="EMBL" id="CRG82785.1"/>
    </source>
</evidence>
<evidence type="ECO:0000256" key="1">
    <source>
        <dbReference type="ARBA" id="ARBA00004141"/>
    </source>
</evidence>
<keyword evidence="2 6" id="KW-0812">Transmembrane</keyword>
<evidence type="ECO:0000256" key="2">
    <source>
        <dbReference type="ARBA" id="ARBA00022692"/>
    </source>
</evidence>
<evidence type="ECO:0000256" key="5">
    <source>
        <dbReference type="SAM" id="MobiDB-lite"/>
    </source>
</evidence>
<dbReference type="PROSITE" id="PS50850">
    <property type="entry name" value="MFS"/>
    <property type="match status" value="1"/>
</dbReference>
<dbReference type="GO" id="GO:0015174">
    <property type="term" value="F:basic amino acid transmembrane transporter activity"/>
    <property type="evidence" value="ECO:0007669"/>
    <property type="project" value="TreeGrafter"/>
</dbReference>
<evidence type="ECO:0000256" key="6">
    <source>
        <dbReference type="SAM" id="Phobius"/>
    </source>
</evidence>
<protein>
    <submittedName>
        <fullName evidence="8">Vacuolar membrane amino acid uptake transporter fnx2</fullName>
    </submittedName>
</protein>
<dbReference type="PANTHER" id="PTHR23501">
    <property type="entry name" value="MAJOR FACILITATOR SUPERFAMILY"/>
    <property type="match status" value="1"/>
</dbReference>
<feature type="transmembrane region" description="Helical" evidence="6">
    <location>
        <begin position="135"/>
        <end position="155"/>
    </location>
</feature>
<comment type="subcellular location">
    <subcellularLocation>
        <location evidence="1">Membrane</location>
        <topology evidence="1">Multi-pass membrane protein</topology>
    </subcellularLocation>
</comment>
<dbReference type="AlphaFoldDB" id="A0A0U1LIG3"/>
<evidence type="ECO:0000313" key="9">
    <source>
        <dbReference type="Proteomes" id="UP000054383"/>
    </source>
</evidence>
<feature type="transmembrane region" description="Helical" evidence="6">
    <location>
        <begin position="540"/>
        <end position="557"/>
    </location>
</feature>
<dbReference type="InterPro" id="IPR020846">
    <property type="entry name" value="MFS_dom"/>
</dbReference>
<dbReference type="Gene3D" id="1.20.1720.10">
    <property type="entry name" value="Multidrug resistance protein D"/>
    <property type="match status" value="1"/>
</dbReference>
<feature type="domain" description="Major facilitator superfamily (MFS) profile" evidence="7">
    <location>
        <begin position="71"/>
        <end position="562"/>
    </location>
</feature>
<feature type="transmembrane region" description="Helical" evidence="6">
    <location>
        <begin position="222"/>
        <end position="244"/>
    </location>
</feature>
<feature type="transmembrane region" description="Helical" evidence="6">
    <location>
        <begin position="265"/>
        <end position="284"/>
    </location>
</feature>
<dbReference type="OMA" id="IMYTVPR"/>
<dbReference type="Pfam" id="PF07690">
    <property type="entry name" value="MFS_1"/>
    <property type="match status" value="1"/>
</dbReference>
<dbReference type="GO" id="GO:0000329">
    <property type="term" value="C:fungal-type vacuole membrane"/>
    <property type="evidence" value="ECO:0007669"/>
    <property type="project" value="TreeGrafter"/>
</dbReference>
<organism evidence="8 9">
    <name type="scientific">Talaromyces islandicus</name>
    <name type="common">Penicillium islandicum</name>
    <dbReference type="NCBI Taxonomy" id="28573"/>
    <lineage>
        <taxon>Eukaryota</taxon>
        <taxon>Fungi</taxon>
        <taxon>Dikarya</taxon>
        <taxon>Ascomycota</taxon>
        <taxon>Pezizomycotina</taxon>
        <taxon>Eurotiomycetes</taxon>
        <taxon>Eurotiomycetidae</taxon>
        <taxon>Eurotiales</taxon>
        <taxon>Trichocomaceae</taxon>
        <taxon>Talaromyces</taxon>
        <taxon>Talaromyces sect. Islandici</taxon>
    </lineage>
</organism>
<evidence type="ECO:0000256" key="3">
    <source>
        <dbReference type="ARBA" id="ARBA00022989"/>
    </source>
</evidence>